<reference evidence="1 2" key="1">
    <citation type="submission" date="2021-06" db="EMBL/GenBank/DDBJ databases">
        <authorList>
            <person name="Palmer J.M."/>
        </authorList>
    </citation>
    <scope>NUCLEOTIDE SEQUENCE [LARGE SCALE GENOMIC DNA]</scope>
    <source>
        <strain evidence="1 2">GA_2019</strain>
        <tissue evidence="1">Muscle</tissue>
    </source>
</reference>
<sequence>MQTELHWVTLSQTHLCFHPNMSGLAFFPRFNAGMAVLSVKGSAFRHNSNDAYLQQSLGERRSTALQSINSETEDRQAHTLIPKGSVDRHFNLTLTFLDCGRNLERTHICMERTWEKSLQKDPRLGFKPRTFLLQGNSANYCSTVQPCSDQ</sequence>
<keyword evidence="2" id="KW-1185">Reference proteome</keyword>
<accession>A0ABV0MHN3</accession>
<name>A0ABV0MHN3_9TELE</name>
<dbReference type="Proteomes" id="UP001476798">
    <property type="component" value="Unassembled WGS sequence"/>
</dbReference>
<organism evidence="1 2">
    <name type="scientific">Goodea atripinnis</name>
    <dbReference type="NCBI Taxonomy" id="208336"/>
    <lineage>
        <taxon>Eukaryota</taxon>
        <taxon>Metazoa</taxon>
        <taxon>Chordata</taxon>
        <taxon>Craniata</taxon>
        <taxon>Vertebrata</taxon>
        <taxon>Euteleostomi</taxon>
        <taxon>Actinopterygii</taxon>
        <taxon>Neopterygii</taxon>
        <taxon>Teleostei</taxon>
        <taxon>Neoteleostei</taxon>
        <taxon>Acanthomorphata</taxon>
        <taxon>Ovalentaria</taxon>
        <taxon>Atherinomorphae</taxon>
        <taxon>Cyprinodontiformes</taxon>
        <taxon>Goodeidae</taxon>
        <taxon>Goodea</taxon>
    </lineage>
</organism>
<evidence type="ECO:0000313" key="2">
    <source>
        <dbReference type="Proteomes" id="UP001476798"/>
    </source>
</evidence>
<proteinExistence type="predicted"/>
<evidence type="ECO:0000313" key="1">
    <source>
        <dbReference type="EMBL" id="MEQ2157632.1"/>
    </source>
</evidence>
<protein>
    <submittedName>
        <fullName evidence="1">Uncharacterized protein</fullName>
    </submittedName>
</protein>
<dbReference type="EMBL" id="JAHRIO010000146">
    <property type="protein sequence ID" value="MEQ2157632.1"/>
    <property type="molecule type" value="Genomic_DNA"/>
</dbReference>
<comment type="caution">
    <text evidence="1">The sequence shown here is derived from an EMBL/GenBank/DDBJ whole genome shotgun (WGS) entry which is preliminary data.</text>
</comment>
<gene>
    <name evidence="1" type="ORF">GOODEAATRI_003690</name>
</gene>